<comment type="caution">
    <text evidence="1">The sequence shown here is derived from an EMBL/GenBank/DDBJ whole genome shotgun (WGS) entry which is preliminary data.</text>
</comment>
<dbReference type="Proteomes" id="UP000004903">
    <property type="component" value="Unassembled WGS sequence"/>
</dbReference>
<gene>
    <name evidence="1" type="ORF">LTSERUB_3349</name>
</gene>
<proteinExistence type="predicted"/>
<sequence length="46" mass="5042">GRARRAVLLASGKRALAVEIPARKEGVSAFCCENHQETVNFNRSVE</sequence>
<feature type="non-terminal residue" evidence="1">
    <location>
        <position position="1"/>
    </location>
</feature>
<protein>
    <submittedName>
        <fullName evidence="1">Multidrug resistance pump</fullName>
    </submittedName>
</protein>
<evidence type="ECO:0000313" key="2">
    <source>
        <dbReference type="Proteomes" id="UP000004903"/>
    </source>
</evidence>
<dbReference type="EMBL" id="AFCT01001199">
    <property type="protein sequence ID" value="EHC86803.1"/>
    <property type="molecule type" value="Genomic_DNA"/>
</dbReference>
<organism evidence="1 2">
    <name type="scientific">Salmonella enterica subsp. enterica serovar Rubislaw str. A4-653</name>
    <dbReference type="NCBI Taxonomy" id="913081"/>
    <lineage>
        <taxon>Bacteria</taxon>
        <taxon>Pseudomonadati</taxon>
        <taxon>Pseudomonadota</taxon>
        <taxon>Gammaproteobacteria</taxon>
        <taxon>Enterobacterales</taxon>
        <taxon>Enterobacteriaceae</taxon>
        <taxon>Salmonella</taxon>
    </lineage>
</organism>
<accession>G5QKX2</accession>
<evidence type="ECO:0000313" key="1">
    <source>
        <dbReference type="EMBL" id="EHC86803.1"/>
    </source>
</evidence>
<name>G5QKX2_SALRU</name>
<dbReference type="AlphaFoldDB" id="G5QKX2"/>
<reference evidence="1 2" key="1">
    <citation type="journal article" date="2011" name="BMC Genomics">
        <title>Genome sequencing reveals diversification of virulence factor content and possible host adaptation in distinct subpopulations of Salmonella enterica.</title>
        <authorList>
            <person name="den Bakker H.C."/>
            <person name="Moreno Switt A.I."/>
            <person name="Govoni G."/>
            <person name="Cummings C.A."/>
            <person name="Ranieri M.L."/>
            <person name="Degoricija L."/>
            <person name="Hoelzer K."/>
            <person name="Rodriguez-Rivera L.D."/>
            <person name="Brown S."/>
            <person name="Bolchacova E."/>
            <person name="Furtado M.R."/>
            <person name="Wiedmann M."/>
        </authorList>
    </citation>
    <scope>NUCLEOTIDE SEQUENCE [LARGE SCALE GENOMIC DNA]</scope>
    <source>
        <strain evidence="1 2">A4-653</strain>
    </source>
</reference>